<feature type="transmembrane region" description="Helical" evidence="6">
    <location>
        <begin position="19"/>
        <end position="36"/>
    </location>
</feature>
<evidence type="ECO:0000256" key="5">
    <source>
        <dbReference type="ARBA" id="ARBA00023136"/>
    </source>
</evidence>
<keyword evidence="3 6" id="KW-0812">Transmembrane</keyword>
<name>A0A1A2UQT5_MYCSC</name>
<reference evidence="8 9" key="1">
    <citation type="submission" date="2016-06" db="EMBL/GenBank/DDBJ databases">
        <authorList>
            <person name="Kjaerup R.B."/>
            <person name="Dalgaard T.S."/>
            <person name="Juul-Madsen H.R."/>
        </authorList>
    </citation>
    <scope>NUCLEOTIDE SEQUENCE [LARGE SCALE GENOMIC DNA]</scope>
    <source>
        <strain evidence="8 9">E2838</strain>
    </source>
</reference>
<protein>
    <submittedName>
        <fullName evidence="8">MFS transporter</fullName>
    </submittedName>
</protein>
<evidence type="ECO:0000313" key="8">
    <source>
        <dbReference type="EMBL" id="OBH90911.1"/>
    </source>
</evidence>
<organism evidence="8 9">
    <name type="scientific">Mycobacterium scrofulaceum</name>
    <dbReference type="NCBI Taxonomy" id="1783"/>
    <lineage>
        <taxon>Bacteria</taxon>
        <taxon>Bacillati</taxon>
        <taxon>Actinomycetota</taxon>
        <taxon>Actinomycetes</taxon>
        <taxon>Mycobacteriales</taxon>
        <taxon>Mycobacteriaceae</taxon>
        <taxon>Mycobacterium</taxon>
    </lineage>
</organism>
<keyword evidence="2" id="KW-0813">Transport</keyword>
<feature type="transmembrane region" description="Helical" evidence="6">
    <location>
        <begin position="405"/>
        <end position="426"/>
    </location>
</feature>
<dbReference type="RefSeq" id="WP_067309297.1">
    <property type="nucleotide sequence ID" value="NZ_LZJY01000351.1"/>
</dbReference>
<feature type="transmembrane region" description="Helical" evidence="6">
    <location>
        <begin position="365"/>
        <end position="384"/>
    </location>
</feature>
<dbReference type="PANTHER" id="PTHR23501:SF154">
    <property type="entry name" value="MULTIDRUG-EFFLUX TRANSPORTER RV1634-RELATED"/>
    <property type="match status" value="1"/>
</dbReference>
<accession>A0A1A2UQT5</accession>
<dbReference type="GO" id="GO:0005886">
    <property type="term" value="C:plasma membrane"/>
    <property type="evidence" value="ECO:0007669"/>
    <property type="project" value="UniProtKB-SubCell"/>
</dbReference>
<proteinExistence type="predicted"/>
<evidence type="ECO:0000256" key="2">
    <source>
        <dbReference type="ARBA" id="ARBA00022448"/>
    </source>
</evidence>
<dbReference type="Gene3D" id="1.20.1720.10">
    <property type="entry name" value="Multidrug resistance protein D"/>
    <property type="match status" value="1"/>
</dbReference>
<comment type="caution">
    <text evidence="8">The sequence shown here is derived from an EMBL/GenBank/DDBJ whole genome shotgun (WGS) entry which is preliminary data.</text>
</comment>
<dbReference type="Pfam" id="PF07690">
    <property type="entry name" value="MFS_1"/>
    <property type="match status" value="1"/>
</dbReference>
<dbReference type="PROSITE" id="PS50850">
    <property type="entry name" value="MFS"/>
    <property type="match status" value="1"/>
</dbReference>
<feature type="transmembrane region" description="Helical" evidence="6">
    <location>
        <begin position="333"/>
        <end position="353"/>
    </location>
</feature>
<evidence type="ECO:0000256" key="3">
    <source>
        <dbReference type="ARBA" id="ARBA00022692"/>
    </source>
</evidence>
<dbReference type="SUPFAM" id="SSF103473">
    <property type="entry name" value="MFS general substrate transporter"/>
    <property type="match status" value="1"/>
</dbReference>
<dbReference type="Gene3D" id="1.20.1250.20">
    <property type="entry name" value="MFS general substrate transporter like domains"/>
    <property type="match status" value="1"/>
</dbReference>
<dbReference type="GO" id="GO:0022857">
    <property type="term" value="F:transmembrane transporter activity"/>
    <property type="evidence" value="ECO:0007669"/>
    <property type="project" value="InterPro"/>
</dbReference>
<feature type="transmembrane region" description="Helical" evidence="6">
    <location>
        <begin position="233"/>
        <end position="253"/>
    </location>
</feature>
<keyword evidence="4 6" id="KW-1133">Transmembrane helix</keyword>
<evidence type="ECO:0000313" key="9">
    <source>
        <dbReference type="Proteomes" id="UP000092207"/>
    </source>
</evidence>
<feature type="transmembrane region" description="Helical" evidence="6">
    <location>
        <begin position="274"/>
        <end position="294"/>
    </location>
</feature>
<keyword evidence="5 6" id="KW-0472">Membrane</keyword>
<evidence type="ECO:0000259" key="7">
    <source>
        <dbReference type="PROSITE" id="PS50850"/>
    </source>
</evidence>
<feature type="transmembrane region" description="Helical" evidence="6">
    <location>
        <begin position="56"/>
        <end position="75"/>
    </location>
</feature>
<feature type="transmembrane region" description="Helical" evidence="6">
    <location>
        <begin position="173"/>
        <end position="195"/>
    </location>
</feature>
<feature type="transmembrane region" description="Helical" evidence="6">
    <location>
        <begin position="87"/>
        <end position="106"/>
    </location>
</feature>
<evidence type="ECO:0000256" key="4">
    <source>
        <dbReference type="ARBA" id="ARBA00022989"/>
    </source>
</evidence>
<gene>
    <name evidence="8" type="ORF">A5679_24240</name>
</gene>
<comment type="subcellular location">
    <subcellularLocation>
        <location evidence="1">Cell membrane</location>
        <topology evidence="1">Multi-pass membrane protein</topology>
    </subcellularLocation>
</comment>
<sequence length="469" mass="47675">MTDTATVTGGWRQLLGARYLRTAILLAGGVALYATNEFLTTSLLPNTIAEIGGSRLYAWVTTLYLVGSVVAAAMVNPMLLRVGARSCYLTGLAVFGVSSLVCAAAPNMQVLIAGRALQGVAGGLLAGLGYAVINSALPRMLWTRGSALVSAMWGVATVVGPTTGGLFAQLGLWRWAFVAMAVLTALMALLVPVALDRVERTPVLAPIKVPVRSLLLIGAAALAVSVAQIPSNTLATFALLAVGVALVGAFVLVDWRTHAAILPPSVFGPGPLRWIYLTMGALMGAAMVNTYVPLFGQRLAHLTPIAAGFLGAALALGWTVSEILSASLESPRTIARVIVAAPIVAASGLALAAVARRGDTSPWTAALWAVALLVAGTGIGMAWPHLSARAMASVDDPAEGGAASAAINTVQLISAAIAAGLAGVVVNTTKGGDGMAAHWLFTVFTALCAAGVAVSYGATRGARQVQPVG</sequence>
<feature type="transmembrane region" description="Helical" evidence="6">
    <location>
        <begin position="145"/>
        <end position="167"/>
    </location>
</feature>
<dbReference type="InterPro" id="IPR020846">
    <property type="entry name" value="MFS_dom"/>
</dbReference>
<dbReference type="PANTHER" id="PTHR23501">
    <property type="entry name" value="MAJOR FACILITATOR SUPERFAMILY"/>
    <property type="match status" value="1"/>
</dbReference>
<evidence type="ECO:0000256" key="1">
    <source>
        <dbReference type="ARBA" id="ARBA00004651"/>
    </source>
</evidence>
<feature type="transmembrane region" description="Helical" evidence="6">
    <location>
        <begin position="438"/>
        <end position="458"/>
    </location>
</feature>
<evidence type="ECO:0000256" key="6">
    <source>
        <dbReference type="SAM" id="Phobius"/>
    </source>
</evidence>
<dbReference type="AlphaFoldDB" id="A0A1A2UQT5"/>
<feature type="transmembrane region" description="Helical" evidence="6">
    <location>
        <begin position="112"/>
        <end position="133"/>
    </location>
</feature>
<dbReference type="InterPro" id="IPR011701">
    <property type="entry name" value="MFS"/>
</dbReference>
<feature type="transmembrane region" description="Helical" evidence="6">
    <location>
        <begin position="300"/>
        <end position="321"/>
    </location>
</feature>
<feature type="domain" description="Major facilitator superfamily (MFS) profile" evidence="7">
    <location>
        <begin position="22"/>
        <end position="463"/>
    </location>
</feature>
<dbReference type="EMBL" id="LZJY01000351">
    <property type="protein sequence ID" value="OBH90911.1"/>
    <property type="molecule type" value="Genomic_DNA"/>
</dbReference>
<feature type="transmembrane region" description="Helical" evidence="6">
    <location>
        <begin position="207"/>
        <end position="227"/>
    </location>
</feature>
<dbReference type="InterPro" id="IPR036259">
    <property type="entry name" value="MFS_trans_sf"/>
</dbReference>
<dbReference type="Proteomes" id="UP000092207">
    <property type="component" value="Unassembled WGS sequence"/>
</dbReference>